<evidence type="ECO:0000256" key="1">
    <source>
        <dbReference type="SAM" id="MobiDB-lite"/>
    </source>
</evidence>
<evidence type="ECO:0008006" key="4">
    <source>
        <dbReference type="Google" id="ProtNLM"/>
    </source>
</evidence>
<sequence>MDSRTASVSATNSSNEMPNIEHLQLSESLSHVLEGNTPAEQSQPQEPRVDWLKEIPPELRYMIVDNLTSTKDVFSVARTCHTLLRAVNGQVKFLAPRLCAEQRARISKSFPSMSINHQTAPQLKDLTILEALRKSSLYNGRLQHWQTHAMIHQLAGWYEREQGVFTPPAPSLKKTLLEEMFEYLLHVDVVKHPYDERSEYVELLRHCKHKESVFCKCLTCTGVTSRGTQGAHCYVDVEVWKFELSGWDMAYPLRFFREASAKATKKWVADEEAWLDMVRSVLEEPIQQYNKQETTVGSECLMETIFNTSPVETLYQSTSRDIFLADIGLPLPDLTLHGWTCTYIPKMNAADRRHLLTEQGMVSSEEIRGLWKETRGMRAVREYFTRPCGKEVEGRLLDPFNYMLPAVLCEEMQITRKVDSVDGLEDDLVFAGCIEICLKPPARHDGILSADEGMST</sequence>
<evidence type="ECO:0000313" key="3">
    <source>
        <dbReference type="Proteomes" id="UP000799537"/>
    </source>
</evidence>
<proteinExistence type="predicted"/>
<feature type="compositionally biased region" description="Polar residues" evidence="1">
    <location>
        <begin position="1"/>
        <end position="17"/>
    </location>
</feature>
<dbReference type="GeneID" id="54566052"/>
<protein>
    <recommendedName>
        <fullName evidence="4">F-box domain-containing protein</fullName>
    </recommendedName>
</protein>
<feature type="region of interest" description="Disordered" evidence="1">
    <location>
        <begin position="1"/>
        <end position="25"/>
    </location>
</feature>
<gene>
    <name evidence="2" type="ORF">M409DRAFT_54662</name>
</gene>
<dbReference type="AlphaFoldDB" id="A0A6A6CL06"/>
<dbReference type="RefSeq" id="XP_033667777.1">
    <property type="nucleotide sequence ID" value="XM_033812780.1"/>
</dbReference>
<organism evidence="2 3">
    <name type="scientific">Zasmidium cellare ATCC 36951</name>
    <dbReference type="NCBI Taxonomy" id="1080233"/>
    <lineage>
        <taxon>Eukaryota</taxon>
        <taxon>Fungi</taxon>
        <taxon>Dikarya</taxon>
        <taxon>Ascomycota</taxon>
        <taxon>Pezizomycotina</taxon>
        <taxon>Dothideomycetes</taxon>
        <taxon>Dothideomycetidae</taxon>
        <taxon>Mycosphaerellales</taxon>
        <taxon>Mycosphaerellaceae</taxon>
        <taxon>Zasmidium</taxon>
    </lineage>
</organism>
<name>A0A6A6CL06_ZASCE</name>
<accession>A0A6A6CL06</accession>
<keyword evidence="3" id="KW-1185">Reference proteome</keyword>
<dbReference type="Proteomes" id="UP000799537">
    <property type="component" value="Unassembled WGS sequence"/>
</dbReference>
<dbReference type="EMBL" id="ML993595">
    <property type="protein sequence ID" value="KAF2166888.1"/>
    <property type="molecule type" value="Genomic_DNA"/>
</dbReference>
<evidence type="ECO:0000313" key="2">
    <source>
        <dbReference type="EMBL" id="KAF2166888.1"/>
    </source>
</evidence>
<reference evidence="2" key="1">
    <citation type="journal article" date="2020" name="Stud. Mycol.">
        <title>101 Dothideomycetes genomes: a test case for predicting lifestyles and emergence of pathogens.</title>
        <authorList>
            <person name="Haridas S."/>
            <person name="Albert R."/>
            <person name="Binder M."/>
            <person name="Bloem J."/>
            <person name="Labutti K."/>
            <person name="Salamov A."/>
            <person name="Andreopoulos B."/>
            <person name="Baker S."/>
            <person name="Barry K."/>
            <person name="Bills G."/>
            <person name="Bluhm B."/>
            <person name="Cannon C."/>
            <person name="Castanera R."/>
            <person name="Culley D."/>
            <person name="Daum C."/>
            <person name="Ezra D."/>
            <person name="Gonzalez J."/>
            <person name="Henrissat B."/>
            <person name="Kuo A."/>
            <person name="Liang C."/>
            <person name="Lipzen A."/>
            <person name="Lutzoni F."/>
            <person name="Magnuson J."/>
            <person name="Mondo S."/>
            <person name="Nolan M."/>
            <person name="Ohm R."/>
            <person name="Pangilinan J."/>
            <person name="Park H.-J."/>
            <person name="Ramirez L."/>
            <person name="Alfaro M."/>
            <person name="Sun H."/>
            <person name="Tritt A."/>
            <person name="Yoshinaga Y."/>
            <person name="Zwiers L.-H."/>
            <person name="Turgeon B."/>
            <person name="Goodwin S."/>
            <person name="Spatafora J."/>
            <person name="Crous P."/>
            <person name="Grigoriev I."/>
        </authorList>
    </citation>
    <scope>NUCLEOTIDE SEQUENCE</scope>
    <source>
        <strain evidence="2">ATCC 36951</strain>
    </source>
</reference>